<accession>A0A4P9WQB6</accession>
<dbReference type="InterPro" id="IPR014818">
    <property type="entry name" value="Phage/plasmid_primase_P4_C"/>
</dbReference>
<organism evidence="2 3">
    <name type="scientific">Blyttiomyces helicus</name>
    <dbReference type="NCBI Taxonomy" id="388810"/>
    <lineage>
        <taxon>Eukaryota</taxon>
        <taxon>Fungi</taxon>
        <taxon>Fungi incertae sedis</taxon>
        <taxon>Chytridiomycota</taxon>
        <taxon>Chytridiomycota incertae sedis</taxon>
        <taxon>Chytridiomycetes</taxon>
        <taxon>Chytridiomycetes incertae sedis</taxon>
        <taxon>Blyttiomyces</taxon>
    </lineage>
</organism>
<evidence type="ECO:0000259" key="1">
    <source>
        <dbReference type="Pfam" id="PF08706"/>
    </source>
</evidence>
<reference evidence="3" key="1">
    <citation type="journal article" date="2018" name="Nat. Microbiol.">
        <title>Leveraging single-cell genomics to expand the fungal tree of life.</title>
        <authorList>
            <person name="Ahrendt S.R."/>
            <person name="Quandt C.A."/>
            <person name="Ciobanu D."/>
            <person name="Clum A."/>
            <person name="Salamov A."/>
            <person name="Andreopoulos B."/>
            <person name="Cheng J.F."/>
            <person name="Woyke T."/>
            <person name="Pelin A."/>
            <person name="Henrissat B."/>
            <person name="Reynolds N.K."/>
            <person name="Benny G.L."/>
            <person name="Smith M.E."/>
            <person name="James T.Y."/>
            <person name="Grigoriev I.V."/>
        </authorList>
    </citation>
    <scope>NUCLEOTIDE SEQUENCE [LARGE SCALE GENOMIC DNA]</scope>
</reference>
<protein>
    <recommendedName>
        <fullName evidence="1">Bacteriophage/plasmid primase P4 C-terminal domain-containing protein</fullName>
    </recommendedName>
</protein>
<keyword evidence="3" id="KW-1185">Reference proteome</keyword>
<name>A0A4P9WQB6_9FUNG</name>
<gene>
    <name evidence="2" type="ORF">BDK51DRAFT_34255</name>
</gene>
<dbReference type="Pfam" id="PF08706">
    <property type="entry name" value="D5_N"/>
    <property type="match status" value="1"/>
</dbReference>
<evidence type="ECO:0000313" key="2">
    <source>
        <dbReference type="EMBL" id="RKO94782.1"/>
    </source>
</evidence>
<proteinExistence type="predicted"/>
<feature type="domain" description="Bacteriophage/plasmid primase P4 C-terminal" evidence="1">
    <location>
        <begin position="5"/>
        <end position="90"/>
    </location>
</feature>
<dbReference type="Proteomes" id="UP000269721">
    <property type="component" value="Unassembled WGS sequence"/>
</dbReference>
<evidence type="ECO:0000313" key="3">
    <source>
        <dbReference type="Proteomes" id="UP000269721"/>
    </source>
</evidence>
<dbReference type="EMBL" id="KZ993819">
    <property type="protein sequence ID" value="RKO94782.1"/>
    <property type="molecule type" value="Genomic_DNA"/>
</dbReference>
<dbReference type="AlphaFoldDB" id="A0A4P9WQB6"/>
<sequence length="222" mass="25890">MKYHDSRVNYQENECRKRIQTVIDQITSKAGDIVLHAYRDFLRYHAEIEDKFDENHFLINFTNGVYNLRFGTLRPATLNDSLTLSTGYNLPEYNDDVTHWIFRFFEKNLNLLILLIKMALGNTLFENGDVSRYAQTKPSNYLLNAPYNLIDRYSPEWQSLQGKTLVVGCSHDDKIVIDKDIVEKNICEWYTKSPYGHKHDLENSNLLCLNSLSLLSAIVKMI</sequence>